<sequence>MLRQLGKMTPMPWHCARDFNKVLYNSKKLGGLIKEDECMKAFQEALESCNLHDLGFVGGPSPVEQ</sequence>
<evidence type="ECO:0000313" key="1">
    <source>
        <dbReference type="EMBL" id="PKA51461.1"/>
    </source>
</evidence>
<dbReference type="EMBL" id="KZ452013">
    <property type="protein sequence ID" value="PKA51461.1"/>
    <property type="molecule type" value="Genomic_DNA"/>
</dbReference>
<proteinExistence type="predicted"/>
<keyword evidence="2" id="KW-1185">Reference proteome</keyword>
<organism evidence="1 2">
    <name type="scientific">Apostasia shenzhenica</name>
    <dbReference type="NCBI Taxonomy" id="1088818"/>
    <lineage>
        <taxon>Eukaryota</taxon>
        <taxon>Viridiplantae</taxon>
        <taxon>Streptophyta</taxon>
        <taxon>Embryophyta</taxon>
        <taxon>Tracheophyta</taxon>
        <taxon>Spermatophyta</taxon>
        <taxon>Magnoliopsida</taxon>
        <taxon>Liliopsida</taxon>
        <taxon>Asparagales</taxon>
        <taxon>Orchidaceae</taxon>
        <taxon>Apostasioideae</taxon>
        <taxon>Apostasia</taxon>
    </lineage>
</organism>
<accession>A0A2I0A7D6</accession>
<evidence type="ECO:0000313" key="2">
    <source>
        <dbReference type="Proteomes" id="UP000236161"/>
    </source>
</evidence>
<reference evidence="1 2" key="1">
    <citation type="journal article" date="2017" name="Nature">
        <title>The Apostasia genome and the evolution of orchids.</title>
        <authorList>
            <person name="Zhang G.Q."/>
            <person name="Liu K.W."/>
            <person name="Li Z."/>
            <person name="Lohaus R."/>
            <person name="Hsiao Y.Y."/>
            <person name="Niu S.C."/>
            <person name="Wang J.Y."/>
            <person name="Lin Y.C."/>
            <person name="Xu Q."/>
            <person name="Chen L.J."/>
            <person name="Yoshida K."/>
            <person name="Fujiwara S."/>
            <person name="Wang Z.W."/>
            <person name="Zhang Y.Q."/>
            <person name="Mitsuda N."/>
            <person name="Wang M."/>
            <person name="Liu G.H."/>
            <person name="Pecoraro L."/>
            <person name="Huang H.X."/>
            <person name="Xiao X.J."/>
            <person name="Lin M."/>
            <person name="Wu X.Y."/>
            <person name="Wu W.L."/>
            <person name="Chen Y.Y."/>
            <person name="Chang S.B."/>
            <person name="Sakamoto S."/>
            <person name="Ohme-Takagi M."/>
            <person name="Yagi M."/>
            <person name="Zeng S.J."/>
            <person name="Shen C.Y."/>
            <person name="Yeh C.M."/>
            <person name="Luo Y.B."/>
            <person name="Tsai W.C."/>
            <person name="Van de Peer Y."/>
            <person name="Liu Z.J."/>
        </authorList>
    </citation>
    <scope>NUCLEOTIDE SEQUENCE [LARGE SCALE GENOMIC DNA]</scope>
    <source>
        <strain evidence="2">cv. Shenzhen</strain>
        <tissue evidence="1">Stem</tissue>
    </source>
</reference>
<dbReference type="Proteomes" id="UP000236161">
    <property type="component" value="Unassembled WGS sequence"/>
</dbReference>
<name>A0A2I0A7D6_9ASPA</name>
<gene>
    <name evidence="1" type="ORF">AXF42_Ash002826</name>
</gene>
<dbReference type="OrthoDB" id="688652at2759"/>
<dbReference type="AlphaFoldDB" id="A0A2I0A7D6"/>
<protein>
    <submittedName>
        <fullName evidence="1">Uncharacterized protein</fullName>
    </submittedName>
</protein>